<keyword evidence="3" id="KW-1185">Reference proteome</keyword>
<feature type="region of interest" description="Disordered" evidence="1">
    <location>
        <begin position="52"/>
        <end position="84"/>
    </location>
</feature>
<reference evidence="2" key="2">
    <citation type="submission" date="2020-09" db="EMBL/GenBank/DDBJ databases">
        <authorList>
            <person name="Sun Q."/>
            <person name="Zhou Y."/>
        </authorList>
    </citation>
    <scope>NUCLEOTIDE SEQUENCE</scope>
    <source>
        <strain evidence="2">CGMCC 4.7272</strain>
    </source>
</reference>
<reference evidence="2" key="1">
    <citation type="journal article" date="2014" name="Int. J. Syst. Evol. Microbiol.">
        <title>Complete genome sequence of Corynebacterium casei LMG S-19264T (=DSM 44701T), isolated from a smear-ripened cheese.</title>
        <authorList>
            <consortium name="US DOE Joint Genome Institute (JGI-PGF)"/>
            <person name="Walter F."/>
            <person name="Albersmeier A."/>
            <person name="Kalinowski J."/>
            <person name="Ruckert C."/>
        </authorList>
    </citation>
    <scope>NUCLEOTIDE SEQUENCE</scope>
    <source>
        <strain evidence="2">CGMCC 4.7272</strain>
    </source>
</reference>
<name>A0A917KNC1_9ACTN</name>
<comment type="caution">
    <text evidence="2">The sequence shown here is derived from an EMBL/GenBank/DDBJ whole genome shotgun (WGS) entry which is preliminary data.</text>
</comment>
<feature type="compositionally biased region" description="Polar residues" evidence="1">
    <location>
        <begin position="7"/>
        <end position="19"/>
    </location>
</feature>
<gene>
    <name evidence="2" type="ORF">GCM10012282_17850</name>
</gene>
<evidence type="ECO:0000256" key="1">
    <source>
        <dbReference type="SAM" id="MobiDB-lite"/>
    </source>
</evidence>
<sequence length="84" mass="8253">MSAPVAQDTSGQSDSTEQASKPRVMESPTAAMEAGLLSQAGVGVADGFAFARVPSGAGDVPPAASHPATPSRAADTTAAAARER</sequence>
<feature type="region of interest" description="Disordered" evidence="1">
    <location>
        <begin position="1"/>
        <end position="32"/>
    </location>
</feature>
<evidence type="ECO:0000313" key="3">
    <source>
        <dbReference type="Proteomes" id="UP000625682"/>
    </source>
</evidence>
<evidence type="ECO:0000313" key="2">
    <source>
        <dbReference type="EMBL" id="GGJ21760.1"/>
    </source>
</evidence>
<proteinExistence type="predicted"/>
<dbReference type="EMBL" id="BMMU01000004">
    <property type="protein sequence ID" value="GGJ21760.1"/>
    <property type="molecule type" value="Genomic_DNA"/>
</dbReference>
<dbReference type="AlphaFoldDB" id="A0A917KNC1"/>
<feature type="compositionally biased region" description="Low complexity" evidence="1">
    <location>
        <begin position="68"/>
        <end position="84"/>
    </location>
</feature>
<protein>
    <submittedName>
        <fullName evidence="2">Uncharacterized protein</fullName>
    </submittedName>
</protein>
<organism evidence="2 3">
    <name type="scientific">Streptomyces lacrimifluminis</name>
    <dbReference type="NCBI Taxonomy" id="1500077"/>
    <lineage>
        <taxon>Bacteria</taxon>
        <taxon>Bacillati</taxon>
        <taxon>Actinomycetota</taxon>
        <taxon>Actinomycetes</taxon>
        <taxon>Kitasatosporales</taxon>
        <taxon>Streptomycetaceae</taxon>
        <taxon>Streptomyces</taxon>
    </lineage>
</organism>
<accession>A0A917KNC1</accession>
<dbReference type="Proteomes" id="UP000625682">
    <property type="component" value="Unassembled WGS sequence"/>
</dbReference>